<dbReference type="EMBL" id="JAPUUL010000876">
    <property type="protein sequence ID" value="KAJ8129062.1"/>
    <property type="molecule type" value="Genomic_DNA"/>
</dbReference>
<protein>
    <submittedName>
        <fullName evidence="1">Uncharacterized protein</fullName>
    </submittedName>
</protein>
<evidence type="ECO:0000313" key="1">
    <source>
        <dbReference type="EMBL" id="KAJ8129062.1"/>
    </source>
</evidence>
<organism evidence="1 2">
    <name type="scientific">Lasiodiplodia mahajangana</name>
    <dbReference type="NCBI Taxonomy" id="1108764"/>
    <lineage>
        <taxon>Eukaryota</taxon>
        <taxon>Fungi</taxon>
        <taxon>Dikarya</taxon>
        <taxon>Ascomycota</taxon>
        <taxon>Pezizomycotina</taxon>
        <taxon>Dothideomycetes</taxon>
        <taxon>Dothideomycetes incertae sedis</taxon>
        <taxon>Botryosphaeriales</taxon>
        <taxon>Botryosphaeriaceae</taxon>
        <taxon>Lasiodiplodia</taxon>
    </lineage>
</organism>
<reference evidence="1" key="1">
    <citation type="submission" date="2022-12" db="EMBL/GenBank/DDBJ databases">
        <title>Genome Sequence of Lasiodiplodia mahajangana.</title>
        <authorList>
            <person name="Buettner E."/>
        </authorList>
    </citation>
    <scope>NUCLEOTIDE SEQUENCE</scope>
    <source>
        <strain evidence="1">VT137</strain>
    </source>
</reference>
<evidence type="ECO:0000313" key="2">
    <source>
        <dbReference type="Proteomes" id="UP001153332"/>
    </source>
</evidence>
<keyword evidence="2" id="KW-1185">Reference proteome</keyword>
<proteinExistence type="predicted"/>
<dbReference type="Proteomes" id="UP001153332">
    <property type="component" value="Unassembled WGS sequence"/>
</dbReference>
<accession>A0ACC2JNY2</accession>
<sequence length="286" mass="32305">MILYCGSGLITSHGLASRTISSYISLIPQHHASHGIPQLTQALATLDKDNCGAVYAAATLMCYCTFAAGPTGPGDLLVCNVETAHDVAWLPLIYGVRLIREKFCEDELFVGLMAPFHAKFHQATSQQEEEERRAEIRRPRCTRENFKRLDWHEPLDQLRDLVFSRPLENESCLGALDNMIAIYDATFGDENAIYDGPSENQFVFGWLYRLDKRFVKCLQREDPIALVILAYYAVLISTMGRLWYMAKWADHLVQAAKTLVPGEYIEWLEWPADSLLDRGSINANGN</sequence>
<name>A0ACC2JNY2_9PEZI</name>
<comment type="caution">
    <text evidence="1">The sequence shown here is derived from an EMBL/GenBank/DDBJ whole genome shotgun (WGS) entry which is preliminary data.</text>
</comment>
<gene>
    <name evidence="1" type="ORF">O1611_g4572</name>
</gene>